<evidence type="ECO:0000256" key="8">
    <source>
        <dbReference type="ARBA" id="ARBA00023136"/>
    </source>
</evidence>
<dbReference type="PANTHER" id="PTHR45453">
    <property type="entry name" value="PHOSPHATE REGULON SENSOR PROTEIN PHOR"/>
    <property type="match status" value="1"/>
</dbReference>
<evidence type="ECO:0000256" key="7">
    <source>
        <dbReference type="ARBA" id="ARBA00023012"/>
    </source>
</evidence>
<evidence type="ECO:0000313" key="11">
    <source>
        <dbReference type="EMBL" id="CUN54821.1"/>
    </source>
</evidence>
<dbReference type="Pfam" id="PF02518">
    <property type="entry name" value="HATPase_c"/>
    <property type="match status" value="1"/>
</dbReference>
<evidence type="ECO:0000256" key="5">
    <source>
        <dbReference type="ARBA" id="ARBA00022679"/>
    </source>
</evidence>
<dbReference type="RefSeq" id="WP_055652881.1">
    <property type="nucleotide sequence ID" value="NZ_CABIXC010000001.1"/>
</dbReference>
<dbReference type="EC" id="2.7.13.3" evidence="3"/>
<evidence type="ECO:0000256" key="6">
    <source>
        <dbReference type="ARBA" id="ARBA00022777"/>
    </source>
</evidence>
<dbReference type="InterPro" id="IPR003661">
    <property type="entry name" value="HisK_dim/P_dom"/>
</dbReference>
<dbReference type="EMBL" id="CYZE01000001">
    <property type="protein sequence ID" value="CUN54821.1"/>
    <property type="molecule type" value="Genomic_DNA"/>
</dbReference>
<dbReference type="InterPro" id="IPR004358">
    <property type="entry name" value="Sig_transdc_His_kin-like_C"/>
</dbReference>
<evidence type="ECO:0000256" key="3">
    <source>
        <dbReference type="ARBA" id="ARBA00012438"/>
    </source>
</evidence>
<keyword evidence="7" id="KW-0902">Two-component regulatory system</keyword>
<accession>A0A173XSD7</accession>
<dbReference type="InterPro" id="IPR036890">
    <property type="entry name" value="HATPase_C_sf"/>
</dbReference>
<feature type="transmembrane region" description="Helical" evidence="9">
    <location>
        <begin position="6"/>
        <end position="28"/>
    </location>
</feature>
<dbReference type="FunFam" id="1.10.287.130:FF:000001">
    <property type="entry name" value="Two-component sensor histidine kinase"/>
    <property type="match status" value="1"/>
</dbReference>
<dbReference type="AlphaFoldDB" id="A0A173XSD7"/>
<dbReference type="GO" id="GO:0016036">
    <property type="term" value="P:cellular response to phosphate starvation"/>
    <property type="evidence" value="ECO:0007669"/>
    <property type="project" value="TreeGrafter"/>
</dbReference>
<dbReference type="CDD" id="cd00082">
    <property type="entry name" value="HisKA"/>
    <property type="match status" value="1"/>
</dbReference>
<evidence type="ECO:0000256" key="4">
    <source>
        <dbReference type="ARBA" id="ARBA00022553"/>
    </source>
</evidence>
<keyword evidence="5 11" id="KW-0808">Transferase</keyword>
<evidence type="ECO:0000256" key="1">
    <source>
        <dbReference type="ARBA" id="ARBA00000085"/>
    </source>
</evidence>
<dbReference type="SMART" id="SM00387">
    <property type="entry name" value="HATPase_c"/>
    <property type="match status" value="1"/>
</dbReference>
<protein>
    <recommendedName>
        <fullName evidence="3">histidine kinase</fullName>
        <ecNumber evidence="3">2.7.13.3</ecNumber>
    </recommendedName>
</protein>
<evidence type="ECO:0000256" key="9">
    <source>
        <dbReference type="SAM" id="Phobius"/>
    </source>
</evidence>
<dbReference type="GO" id="GO:0000155">
    <property type="term" value="F:phosphorelay sensor kinase activity"/>
    <property type="evidence" value="ECO:0007669"/>
    <property type="project" value="InterPro"/>
</dbReference>
<keyword evidence="6 11" id="KW-0418">Kinase</keyword>
<dbReference type="CDD" id="cd00075">
    <property type="entry name" value="HATPase"/>
    <property type="match status" value="1"/>
</dbReference>
<keyword evidence="9" id="KW-0812">Transmembrane</keyword>
<dbReference type="GO" id="GO:0005886">
    <property type="term" value="C:plasma membrane"/>
    <property type="evidence" value="ECO:0007669"/>
    <property type="project" value="TreeGrafter"/>
</dbReference>
<name>A0A173XSD7_9FIRM</name>
<comment type="subcellular location">
    <subcellularLocation>
        <location evidence="2">Membrane</location>
    </subcellularLocation>
</comment>
<dbReference type="PROSITE" id="PS50109">
    <property type="entry name" value="HIS_KIN"/>
    <property type="match status" value="1"/>
</dbReference>
<dbReference type="SUPFAM" id="SSF47384">
    <property type="entry name" value="Homodimeric domain of signal transducing histidine kinase"/>
    <property type="match status" value="1"/>
</dbReference>
<dbReference type="SMART" id="SM00388">
    <property type="entry name" value="HisKA"/>
    <property type="match status" value="1"/>
</dbReference>
<comment type="catalytic activity">
    <reaction evidence="1">
        <text>ATP + protein L-histidine = ADP + protein N-phospho-L-histidine.</text>
        <dbReference type="EC" id="2.7.13.3"/>
    </reaction>
</comment>
<reference evidence="11 12" key="1">
    <citation type="submission" date="2015-09" db="EMBL/GenBank/DDBJ databases">
        <authorList>
            <consortium name="Pathogen Informatics"/>
        </authorList>
    </citation>
    <scope>NUCLEOTIDE SEQUENCE [LARGE SCALE GENOMIC DNA]</scope>
    <source>
        <strain evidence="11 12">2789STDY5608850</strain>
    </source>
</reference>
<feature type="transmembrane region" description="Helical" evidence="9">
    <location>
        <begin position="153"/>
        <end position="173"/>
    </location>
</feature>
<dbReference type="Gene3D" id="3.30.565.10">
    <property type="entry name" value="Histidine kinase-like ATPase, C-terminal domain"/>
    <property type="match status" value="1"/>
</dbReference>
<sequence length="462" mass="52146">MRKAIFVKFIQVILAALILSSAIFYIAASSALLKSSRKDMTYTLRAIDSVLDYSGDLQGEVMMLEETVNDNSSRFTVIRKDGSVAADTGVVDTSSMDNHLDREEIKEALESGSGSSRRYSDTLKKNMLYVAYESDHSDYILRMAVPFTGFKEYLILLLPAVWLSFLVALIYSACSADSFAASITKPLKEISQEMLKVNGDYTELTFETYQYPEINIIAETTTEMSKNVKEYLNQIELERQIRQEFFSNASHELKTPITSVQGYAELLESGIIQDEEQKKDFIRRIKKEAVHMTSLINDILMISRLETKEAEMVCQDVRMSIVLDDVLESLKPLAAFHEVLIHADCKPLCIYANARQMTELLSNLLSNAIKYNKPGGEVWVTITEEDKEMIIRVRDNGMGIPKESLGRIFERFYRVDKGRSRKQGGTGLGLSIVKHIAGYYHGTITVQSELEAGTEFTVKIPI</sequence>
<evidence type="ECO:0000256" key="2">
    <source>
        <dbReference type="ARBA" id="ARBA00004370"/>
    </source>
</evidence>
<dbReference type="InterPro" id="IPR050351">
    <property type="entry name" value="BphY/WalK/GraS-like"/>
</dbReference>
<dbReference type="Pfam" id="PF00512">
    <property type="entry name" value="HisKA"/>
    <property type="match status" value="1"/>
</dbReference>
<dbReference type="PANTHER" id="PTHR45453:SF1">
    <property type="entry name" value="PHOSPHATE REGULON SENSOR PROTEIN PHOR"/>
    <property type="match status" value="1"/>
</dbReference>
<dbReference type="FunFam" id="3.30.565.10:FF:000006">
    <property type="entry name" value="Sensor histidine kinase WalK"/>
    <property type="match status" value="1"/>
</dbReference>
<dbReference type="Proteomes" id="UP000095651">
    <property type="component" value="Unassembled WGS sequence"/>
</dbReference>
<gene>
    <name evidence="11" type="primary">phoR_2</name>
    <name evidence="11" type="ORF">ERS852407_00526</name>
</gene>
<evidence type="ECO:0000313" key="12">
    <source>
        <dbReference type="Proteomes" id="UP000095651"/>
    </source>
</evidence>
<dbReference type="PRINTS" id="PR00344">
    <property type="entry name" value="BCTRLSENSOR"/>
</dbReference>
<keyword evidence="8 9" id="KW-0472">Membrane</keyword>
<keyword evidence="9" id="KW-1133">Transmembrane helix</keyword>
<organism evidence="11 12">
    <name type="scientific">Hungatella hathewayi</name>
    <dbReference type="NCBI Taxonomy" id="154046"/>
    <lineage>
        <taxon>Bacteria</taxon>
        <taxon>Bacillati</taxon>
        <taxon>Bacillota</taxon>
        <taxon>Clostridia</taxon>
        <taxon>Lachnospirales</taxon>
        <taxon>Lachnospiraceae</taxon>
        <taxon>Hungatella</taxon>
    </lineage>
</organism>
<dbReference type="GO" id="GO:0004721">
    <property type="term" value="F:phosphoprotein phosphatase activity"/>
    <property type="evidence" value="ECO:0007669"/>
    <property type="project" value="TreeGrafter"/>
</dbReference>
<dbReference type="InterPro" id="IPR003594">
    <property type="entry name" value="HATPase_dom"/>
</dbReference>
<dbReference type="Gene3D" id="1.10.287.130">
    <property type="match status" value="1"/>
</dbReference>
<proteinExistence type="predicted"/>
<dbReference type="InterPro" id="IPR036097">
    <property type="entry name" value="HisK_dim/P_sf"/>
</dbReference>
<evidence type="ECO:0000259" key="10">
    <source>
        <dbReference type="PROSITE" id="PS50109"/>
    </source>
</evidence>
<dbReference type="InterPro" id="IPR005467">
    <property type="entry name" value="His_kinase_dom"/>
</dbReference>
<keyword evidence="4" id="KW-0597">Phosphoprotein</keyword>
<feature type="domain" description="Histidine kinase" evidence="10">
    <location>
        <begin position="248"/>
        <end position="462"/>
    </location>
</feature>
<dbReference type="SUPFAM" id="SSF55874">
    <property type="entry name" value="ATPase domain of HSP90 chaperone/DNA topoisomerase II/histidine kinase"/>
    <property type="match status" value="1"/>
</dbReference>